<protein>
    <submittedName>
        <fullName evidence="2">Uncharacterized protein</fullName>
    </submittedName>
</protein>
<dbReference type="Proteomes" id="UP000030645">
    <property type="component" value="Unassembled WGS sequence"/>
</dbReference>
<dbReference type="AlphaFoldDB" id="W9QL42"/>
<evidence type="ECO:0000313" key="2">
    <source>
        <dbReference type="EMBL" id="EXB40139.1"/>
    </source>
</evidence>
<feature type="compositionally biased region" description="Polar residues" evidence="1">
    <location>
        <begin position="34"/>
        <end position="59"/>
    </location>
</feature>
<accession>W9QL42</accession>
<name>W9QL42_9ROSA</name>
<dbReference type="EMBL" id="KE343759">
    <property type="protein sequence ID" value="EXB40139.1"/>
    <property type="molecule type" value="Genomic_DNA"/>
</dbReference>
<sequence>MASSSTYFCPALIAATPPSSSLRRKFKVPAKPVGSSTPFSPSFGATSTRASYSRPKTNTDDVSGNISYLSSFAPVPRWSLLFGSLENESK</sequence>
<reference evidence="3" key="1">
    <citation type="submission" date="2013-01" db="EMBL/GenBank/DDBJ databases">
        <title>Draft Genome Sequence of a Mulberry Tree, Morus notabilis C.K. Schneid.</title>
        <authorList>
            <person name="He N."/>
            <person name="Zhao S."/>
        </authorList>
    </citation>
    <scope>NUCLEOTIDE SEQUENCE</scope>
</reference>
<evidence type="ECO:0000313" key="3">
    <source>
        <dbReference type="Proteomes" id="UP000030645"/>
    </source>
</evidence>
<feature type="region of interest" description="Disordered" evidence="1">
    <location>
        <begin position="30"/>
        <end position="59"/>
    </location>
</feature>
<organism evidence="2 3">
    <name type="scientific">Morus notabilis</name>
    <dbReference type="NCBI Taxonomy" id="981085"/>
    <lineage>
        <taxon>Eukaryota</taxon>
        <taxon>Viridiplantae</taxon>
        <taxon>Streptophyta</taxon>
        <taxon>Embryophyta</taxon>
        <taxon>Tracheophyta</taxon>
        <taxon>Spermatophyta</taxon>
        <taxon>Magnoliopsida</taxon>
        <taxon>eudicotyledons</taxon>
        <taxon>Gunneridae</taxon>
        <taxon>Pentapetalae</taxon>
        <taxon>rosids</taxon>
        <taxon>fabids</taxon>
        <taxon>Rosales</taxon>
        <taxon>Moraceae</taxon>
        <taxon>Moreae</taxon>
        <taxon>Morus</taxon>
    </lineage>
</organism>
<evidence type="ECO:0000256" key="1">
    <source>
        <dbReference type="SAM" id="MobiDB-lite"/>
    </source>
</evidence>
<proteinExistence type="predicted"/>
<gene>
    <name evidence="2" type="ORF">L484_004489</name>
</gene>
<keyword evidence="3" id="KW-1185">Reference proteome</keyword>